<accession>X0XY28</accession>
<name>X0XY28_9ZZZZ</name>
<evidence type="ECO:0000256" key="1">
    <source>
        <dbReference type="ARBA" id="ARBA00007637"/>
    </source>
</evidence>
<dbReference type="AlphaFoldDB" id="X0XY28"/>
<feature type="non-terminal residue" evidence="3">
    <location>
        <position position="70"/>
    </location>
</feature>
<dbReference type="Gene3D" id="3.40.50.720">
    <property type="entry name" value="NAD(P)-binding Rossmann-like Domain"/>
    <property type="match status" value="1"/>
</dbReference>
<proteinExistence type="inferred from homology"/>
<evidence type="ECO:0000313" key="3">
    <source>
        <dbReference type="EMBL" id="GAG48270.1"/>
    </source>
</evidence>
<evidence type="ECO:0000259" key="2">
    <source>
        <dbReference type="Pfam" id="PF01370"/>
    </source>
</evidence>
<gene>
    <name evidence="3" type="ORF">S01H1_78787</name>
</gene>
<reference evidence="3" key="1">
    <citation type="journal article" date="2014" name="Front. Microbiol.">
        <title>High frequency of phylogenetically diverse reductive dehalogenase-homologous genes in deep subseafloor sedimentary metagenomes.</title>
        <authorList>
            <person name="Kawai M."/>
            <person name="Futagami T."/>
            <person name="Toyoda A."/>
            <person name="Takaki Y."/>
            <person name="Nishi S."/>
            <person name="Hori S."/>
            <person name="Arai W."/>
            <person name="Tsubouchi T."/>
            <person name="Morono Y."/>
            <person name="Uchiyama I."/>
            <person name="Ito T."/>
            <person name="Fujiyama A."/>
            <person name="Inagaki F."/>
            <person name="Takami H."/>
        </authorList>
    </citation>
    <scope>NUCLEOTIDE SEQUENCE</scope>
    <source>
        <strain evidence="3">Expedition CK06-06</strain>
    </source>
</reference>
<dbReference type="EMBL" id="BARS01053053">
    <property type="protein sequence ID" value="GAG48270.1"/>
    <property type="molecule type" value="Genomic_DNA"/>
</dbReference>
<sequence length="70" mass="7735">MTILVTGGAGFIGSHVVDALIEGGHEVAVVDDLSTGKREHLNPRARFYHLDIRDARHLEEVFATERPEIV</sequence>
<dbReference type="InterPro" id="IPR001509">
    <property type="entry name" value="Epimerase_deHydtase"/>
</dbReference>
<comment type="caution">
    <text evidence="3">The sequence shown here is derived from an EMBL/GenBank/DDBJ whole genome shotgun (WGS) entry which is preliminary data.</text>
</comment>
<dbReference type="InterPro" id="IPR036291">
    <property type="entry name" value="NAD(P)-bd_dom_sf"/>
</dbReference>
<feature type="domain" description="NAD-dependent epimerase/dehydratase" evidence="2">
    <location>
        <begin position="3"/>
        <end position="70"/>
    </location>
</feature>
<dbReference type="SUPFAM" id="SSF51735">
    <property type="entry name" value="NAD(P)-binding Rossmann-fold domains"/>
    <property type="match status" value="1"/>
</dbReference>
<dbReference type="PANTHER" id="PTHR43000">
    <property type="entry name" value="DTDP-D-GLUCOSE 4,6-DEHYDRATASE-RELATED"/>
    <property type="match status" value="1"/>
</dbReference>
<dbReference type="Pfam" id="PF01370">
    <property type="entry name" value="Epimerase"/>
    <property type="match status" value="1"/>
</dbReference>
<protein>
    <recommendedName>
        <fullName evidence="2">NAD-dependent epimerase/dehydratase domain-containing protein</fullName>
    </recommendedName>
</protein>
<comment type="similarity">
    <text evidence="1">Belongs to the NAD(P)-dependent epimerase/dehydratase family.</text>
</comment>
<organism evidence="3">
    <name type="scientific">marine sediment metagenome</name>
    <dbReference type="NCBI Taxonomy" id="412755"/>
    <lineage>
        <taxon>unclassified sequences</taxon>
        <taxon>metagenomes</taxon>
        <taxon>ecological metagenomes</taxon>
    </lineage>
</organism>